<keyword evidence="8 13" id="KW-0175">Coiled coil</keyword>
<evidence type="ECO:0000256" key="3">
    <source>
        <dbReference type="ARBA" id="ARBA00004300"/>
    </source>
</evidence>
<evidence type="ECO:0000313" key="16">
    <source>
        <dbReference type="EMBL" id="CAF0969022.1"/>
    </source>
</evidence>
<comment type="subcellular location">
    <subcellularLocation>
        <location evidence="1">Cytoplasm</location>
        <location evidence="1">Cytoskeleton</location>
        <location evidence="1">Cilium basal body</location>
    </subcellularLocation>
    <subcellularLocation>
        <location evidence="3">Cytoplasm</location>
        <location evidence="3">Cytoskeleton</location>
        <location evidence="3">Microtubule organizing center</location>
        <location evidence="3">Centrosome</location>
    </subcellularLocation>
    <subcellularLocation>
        <location evidence="2">Nucleus</location>
    </subcellularLocation>
</comment>
<keyword evidence="6" id="KW-0963">Cytoplasm</keyword>
<feature type="coiled-coil region" evidence="13">
    <location>
        <begin position="1919"/>
        <end position="1953"/>
    </location>
</feature>
<dbReference type="Pfam" id="PF03517">
    <property type="entry name" value="Voldacs"/>
    <property type="match status" value="1"/>
</dbReference>
<dbReference type="Proteomes" id="UP000663829">
    <property type="component" value="Unassembled WGS sequence"/>
</dbReference>
<dbReference type="GO" id="GO:0005829">
    <property type="term" value="C:cytosol"/>
    <property type="evidence" value="ECO:0007669"/>
    <property type="project" value="InterPro"/>
</dbReference>
<evidence type="ECO:0000313" key="17">
    <source>
        <dbReference type="EMBL" id="CAF3742215.1"/>
    </source>
</evidence>
<comment type="function">
    <text evidence="12">Involved in both the assembly of spliceosomal snRNPs and the methylation of Sm proteins. Chaperone that regulates the assembly of spliceosomal U1, U2, U4 and U5 small nuclear ribonucleoproteins (snRNPs), the building blocks of the spliceosome, and thereby plays an important role in the splicing of cellular pre-mRNAs. Most spliceosomal snRNPs contain a common set of Sm proteins SNRPB, SNRPD1, SNRPD2, SNRPD3, SNRPE, SNRPF and SNRPG that assemble in a heptameric protein ring on the Sm site of the small nuclear RNA to form the core snRNP (Sm core). In the cytosol, the Sm proteins SNRPD1, SNRPD2, SNRPE, SNRPF and SNRPG are trapped in an inactive 6S pICln-Sm complex by the chaperone CLNS1A that controls the assembly of the core snRNP. Dissociation by the SMN complex of CLNS1A from the trapped Sm proteins and their transfer to an SMN-Sm complex triggers the assembly of core snRNPs and their transport to the nucleus.</text>
</comment>
<dbReference type="PANTHER" id="PTHR18879">
    <property type="entry name" value="CENTROSOMAL PROTEIN OF 290 KDA"/>
    <property type="match status" value="1"/>
</dbReference>
<reference evidence="16" key="1">
    <citation type="submission" date="2021-02" db="EMBL/GenBank/DDBJ databases">
        <authorList>
            <person name="Nowell W R."/>
        </authorList>
    </citation>
    <scope>NUCLEOTIDE SEQUENCE</scope>
</reference>
<feature type="coiled-coil region" evidence="13">
    <location>
        <begin position="477"/>
        <end position="511"/>
    </location>
</feature>
<comment type="similarity">
    <text evidence="4">Belongs to the pICln (TC 1.A.47) family.</text>
</comment>
<evidence type="ECO:0000256" key="8">
    <source>
        <dbReference type="ARBA" id="ARBA00023054"/>
    </source>
</evidence>
<keyword evidence="18" id="KW-1185">Reference proteome</keyword>
<name>A0A814E9H2_9BILA</name>
<dbReference type="InterPro" id="IPR026201">
    <property type="entry name" value="Cep290"/>
</dbReference>
<dbReference type="InterPro" id="IPR039924">
    <property type="entry name" value="ICln/Lot5/Saf5"/>
</dbReference>
<dbReference type="GO" id="GO:0006884">
    <property type="term" value="P:cell volume homeostasis"/>
    <property type="evidence" value="ECO:0007669"/>
    <property type="project" value="InterPro"/>
</dbReference>
<feature type="coiled-coil region" evidence="13">
    <location>
        <begin position="1477"/>
        <end position="1529"/>
    </location>
</feature>
<organism evidence="16 18">
    <name type="scientific">Didymodactylos carnosus</name>
    <dbReference type="NCBI Taxonomy" id="1234261"/>
    <lineage>
        <taxon>Eukaryota</taxon>
        <taxon>Metazoa</taxon>
        <taxon>Spiralia</taxon>
        <taxon>Gnathifera</taxon>
        <taxon>Rotifera</taxon>
        <taxon>Eurotatoria</taxon>
        <taxon>Bdelloidea</taxon>
        <taxon>Philodinida</taxon>
        <taxon>Philodinidae</taxon>
        <taxon>Didymodactylos</taxon>
    </lineage>
</organism>
<keyword evidence="9" id="KW-0206">Cytoskeleton</keyword>
<dbReference type="GO" id="GO:0034709">
    <property type="term" value="C:methylosome"/>
    <property type="evidence" value="ECO:0007669"/>
    <property type="project" value="InterPro"/>
</dbReference>
<feature type="domain" description="Centrosomal protein of 290kDa coiled-coil region" evidence="15">
    <location>
        <begin position="1230"/>
        <end position="1357"/>
    </location>
</feature>
<dbReference type="InterPro" id="IPR011993">
    <property type="entry name" value="PH-like_dom_sf"/>
</dbReference>
<evidence type="ECO:0000259" key="15">
    <source>
        <dbReference type="Pfam" id="PF16574"/>
    </source>
</evidence>
<feature type="coiled-coil region" evidence="13">
    <location>
        <begin position="1194"/>
        <end position="1258"/>
    </location>
</feature>
<feature type="coiled-coil region" evidence="13">
    <location>
        <begin position="731"/>
        <end position="825"/>
    </location>
</feature>
<evidence type="ECO:0000256" key="2">
    <source>
        <dbReference type="ARBA" id="ARBA00004123"/>
    </source>
</evidence>
<feature type="coiled-coil region" evidence="13">
    <location>
        <begin position="330"/>
        <end position="434"/>
    </location>
</feature>
<feature type="coiled-coil region" evidence="13">
    <location>
        <begin position="545"/>
        <end position="604"/>
    </location>
</feature>
<dbReference type="GO" id="GO:0005886">
    <property type="term" value="C:plasma membrane"/>
    <property type="evidence" value="ECO:0007669"/>
    <property type="project" value="InterPro"/>
</dbReference>
<protein>
    <recommendedName>
        <fullName evidence="5">Methylosome subunit pICln</fullName>
    </recommendedName>
</protein>
<feature type="coiled-coil region" evidence="13">
    <location>
        <begin position="1566"/>
        <end position="1698"/>
    </location>
</feature>
<evidence type="ECO:0000313" key="18">
    <source>
        <dbReference type="Proteomes" id="UP000663829"/>
    </source>
</evidence>
<dbReference type="GO" id="GO:1905349">
    <property type="term" value="P:ciliary transition zone assembly"/>
    <property type="evidence" value="ECO:0007669"/>
    <property type="project" value="TreeGrafter"/>
</dbReference>
<sequence>MSTANTSWKRFTGLNPVDIDQYDEEHVDELCNQFSQINPEDINNINELRHGFRLGQKFISLFKSLKENAYRSLIEIIDQNKRLDTLQGGSTADQQFNTNEINRLRDELDMHRTKHDSVLHDCEQLRSDLGARDQLIQELKNERMTVQKLNEDLSKRNKELRNQLTRPEEKQKIGKLQEYEKELDDLLTENLQIHDDNEKLKVKLTDLNRELAEATKYINSLSDEHTKSKLLLNKKDQENLDLINEVNLLKSQVQDDRSDDDDIVMRAVEDKVKQWTEAFKVKDEEIAHLQRVNLEQYNKLQLLSRSGEEIDIGNLNKSLIEKDKQILILKKNLEEAMMNLEKQTQVMEKLQHGLMTSNDPKAIRSQQYDNERLKKQIRDYERALTEKDRQLHDTSKRLQEVYDKYELRDAVQEIKQLKEQIKLKDRQMEELSQIASKNELIMHEVSDENEELRAKLGMDPRKPLNLEQMNVARLTRAEQNQAVIQILQTEIERLEEERLKLKQNCRQLAKQAGIRTAELGMKDGSLWIDEHGIVKTNEGAVDDIIRTVRNDYEQQMKQLDDDNNQLKKDLSDKTTENKALYIEINGLEQGLREIDQQLKQKKIQRKPGNDVYTIECPSLEKMLELLETQSLVGRYDAALLMKGKNDNLFGRNAELKNELYNSRQETIKSNINLKILTEKYEKLQRDFKLLEDNGVPPLTFQPLILPDSLSHSSRDIISCLNEYLVNALAELSAQREMNKELEDGLDKYRRKLNVIKHQMGLLYKDFTDRQNQWNIERDEENEKKNDLQTEIEKNIVKFQEFDRLLDTLEQDDMEVRRRLAELTRKITVSRVNEKSLGRKILSYQDIEGKLRKENTKLRMEIIDMEVAVQTRLGYLQRYKDTAAYRIKTLQKQIEESVHQTELDKVNKKYEDVVEKYRDLLEKQHTYVQQTEQSNILNEDKRRLQDEVEFLKRQLEMDKEKMHRLDITVENLQNQILINAGDVTTGSSITNFDLDNLSRKITIIEMKELNERQRAEYAQKLYDEQRLVLRQLENRNIELETNFNDLKKVNFEMEKTERTLRDDLSNAISKTVNDANQRRIVDLENVEIQHKQEIARLREISDIAAYQISAINEMKVLDEKEVQSLRLQLIDLQSQSDEKIEIGKLHRHILSLQISEATCKRKQLQSANELTKTKAQLFYIEQKLEEKEQSSFFIRQEYNQRLRYLRTAVQNYRQKFTGAVPLRLEESYTRTMIELRNEKKQLDVELKKITDKKFDLETQVASYEVKHKLLDELLSTMKDNSYQQKVIEWQQKLERSKLNELRHIRLNKRHEKENLHLTTIIHQLELNIIDLEGQNVKSEKEIEERQILWEQRELEMERKIETLEKQQTDIAGAARRVKAIGHYPDPSLSVAHQLEQALSIIRDNIRLLMETKVQHQQNQKKMDETNEKMKEMENLIFARDKVIHELRIRLPTTTILDSDKSTSNGMTRSDDYSRLTAVRAAQSTIDSLQTRILQKEESLKKYQELLKEVREDLDKQTRYHEEEIQLLNEELQNKRDIDFLKLKKYITQSGNPTSFHGTPTTGELAQVRVLEENIAAQENTIAHLNEKIREARREAEIWKGRLTQKMNQFKHDREFYKLSHEKIVHELNREIELSKSKLNEQEKSIQQFVTDFDGQRQTHLSSKTSTNIDTLIKNLKQQLTEKEEQHRSLTRALASIRSDMVKIAEDNCKAVNDDQKLNLNIQALIDGKTSQLQEKIDEYEKQIQNLKQELKAQKDLVQRMTNESNDAGVKLSQNEKKLNKLQQHNESLNNNVQRRSSQQQKQDDETIESLRRQIRLLEDKLRKTKTAERPYDETKQTRRLVETNEKLLQQINDLDTHKKELLKFNQQLKDELTKVRLRMEELQKYSTFLKTENENLKNISSPRSTSSGNVRRIGESGRSTIELEKIISLMKKKVDQLQAENQNLRLDIERHHEHDFTLNDKNRMFFTRATESTKEIDHIGEINSKLQKEVALLREQIARLQMNNVPLPQNIRQQLSSVKAYLEEDYLGEGTLCIAESQLVWAKPSGDGFSIEYPSLTMHGIVSYDPKYPNEHLVVMVEKPKDDEVITNNRK</sequence>
<dbReference type="GO" id="GO:0034451">
    <property type="term" value="C:centriolar satellite"/>
    <property type="evidence" value="ECO:0007669"/>
    <property type="project" value="TreeGrafter"/>
</dbReference>
<dbReference type="Gene3D" id="2.30.29.30">
    <property type="entry name" value="Pleckstrin-homology domain (PH domain)/Phosphotyrosine-binding domain (PTB)"/>
    <property type="match status" value="1"/>
</dbReference>
<dbReference type="Pfam" id="PF16574">
    <property type="entry name" value="CEP209_CC5"/>
    <property type="match status" value="1"/>
</dbReference>
<feature type="coiled-coil region" evidence="13">
    <location>
        <begin position="902"/>
        <end position="974"/>
    </location>
</feature>
<evidence type="ECO:0000256" key="10">
    <source>
        <dbReference type="ARBA" id="ARBA00023242"/>
    </source>
</evidence>
<evidence type="ECO:0000256" key="4">
    <source>
        <dbReference type="ARBA" id="ARBA00007054"/>
    </source>
</evidence>
<evidence type="ECO:0000256" key="7">
    <source>
        <dbReference type="ARBA" id="ARBA00022794"/>
    </source>
</evidence>
<dbReference type="GO" id="GO:0006821">
    <property type="term" value="P:chloride transport"/>
    <property type="evidence" value="ECO:0007669"/>
    <property type="project" value="InterPro"/>
</dbReference>
<evidence type="ECO:0000256" key="5">
    <source>
        <dbReference type="ARBA" id="ARBA00015653"/>
    </source>
</evidence>
<evidence type="ECO:0000256" key="9">
    <source>
        <dbReference type="ARBA" id="ARBA00023212"/>
    </source>
</evidence>
<evidence type="ECO:0000256" key="11">
    <source>
        <dbReference type="ARBA" id="ARBA00023273"/>
    </source>
</evidence>
<feature type="region of interest" description="Disordered" evidence="14">
    <location>
        <begin position="1785"/>
        <end position="1806"/>
    </location>
</feature>
<keyword evidence="11" id="KW-0966">Cell projection</keyword>
<accession>A0A814E9H2</accession>
<gene>
    <name evidence="16" type="ORF">GPM918_LOCUS12132</name>
    <name evidence="17" type="ORF">SRO942_LOCUS12133</name>
</gene>
<dbReference type="EMBL" id="CAJNOQ010002618">
    <property type="protein sequence ID" value="CAF0969022.1"/>
    <property type="molecule type" value="Genomic_DNA"/>
</dbReference>
<proteinExistence type="inferred from homology"/>
<dbReference type="GO" id="GO:0034715">
    <property type="term" value="C:pICln-Sm protein complex"/>
    <property type="evidence" value="ECO:0007669"/>
    <property type="project" value="InterPro"/>
</dbReference>
<dbReference type="EMBL" id="CAJOBC010002618">
    <property type="protein sequence ID" value="CAF3742215.1"/>
    <property type="molecule type" value="Genomic_DNA"/>
</dbReference>
<keyword evidence="10" id="KW-0539">Nucleus</keyword>
<dbReference type="OrthoDB" id="6351660at2759"/>
<dbReference type="GO" id="GO:1905515">
    <property type="term" value="P:non-motile cilium assembly"/>
    <property type="evidence" value="ECO:0007669"/>
    <property type="project" value="TreeGrafter"/>
</dbReference>
<dbReference type="Proteomes" id="UP000681722">
    <property type="component" value="Unassembled WGS sequence"/>
</dbReference>
<dbReference type="PANTHER" id="PTHR18879:SF20">
    <property type="entry name" value="CENTROSOMAL PROTEIN OF 290 KDA"/>
    <property type="match status" value="1"/>
</dbReference>
<dbReference type="InterPro" id="IPR032321">
    <property type="entry name" value="Cep209_CC5"/>
</dbReference>
<evidence type="ECO:0000256" key="1">
    <source>
        <dbReference type="ARBA" id="ARBA00004120"/>
    </source>
</evidence>
<dbReference type="GO" id="GO:0000387">
    <property type="term" value="P:spliceosomal snRNP assembly"/>
    <property type="evidence" value="ECO:0007669"/>
    <property type="project" value="InterPro"/>
</dbReference>
<evidence type="ECO:0000256" key="13">
    <source>
        <dbReference type="SAM" id="Coils"/>
    </source>
</evidence>
<keyword evidence="7" id="KW-0970">Cilium biogenesis/degradation</keyword>
<comment type="caution">
    <text evidence="16">The sequence shown here is derived from an EMBL/GenBank/DDBJ whole genome shotgun (WGS) entry which is preliminary data.</text>
</comment>
<feature type="coiled-coil region" evidence="13">
    <location>
        <begin position="1014"/>
        <end position="1048"/>
    </location>
</feature>
<evidence type="ECO:0000256" key="14">
    <source>
        <dbReference type="SAM" id="MobiDB-lite"/>
    </source>
</evidence>
<evidence type="ECO:0000256" key="12">
    <source>
        <dbReference type="ARBA" id="ARBA00045890"/>
    </source>
</evidence>
<dbReference type="GO" id="GO:0097711">
    <property type="term" value="P:ciliary basal body-plasma membrane docking"/>
    <property type="evidence" value="ECO:0007669"/>
    <property type="project" value="TreeGrafter"/>
</dbReference>
<dbReference type="GO" id="GO:0005634">
    <property type="term" value="C:nucleus"/>
    <property type="evidence" value="ECO:0007669"/>
    <property type="project" value="UniProtKB-SubCell"/>
</dbReference>
<dbReference type="GO" id="GO:0035869">
    <property type="term" value="C:ciliary transition zone"/>
    <property type="evidence" value="ECO:0007669"/>
    <property type="project" value="TreeGrafter"/>
</dbReference>
<dbReference type="InterPro" id="IPR003521">
    <property type="entry name" value="ICln"/>
</dbReference>
<evidence type="ECO:0000256" key="6">
    <source>
        <dbReference type="ARBA" id="ARBA00022490"/>
    </source>
</evidence>
<dbReference type="PRINTS" id="PR01348">
    <property type="entry name" value="ICLNCHANNEL"/>
</dbReference>
<feature type="coiled-coil region" evidence="13">
    <location>
        <begin position="122"/>
        <end position="252"/>
    </location>
</feature>
<feature type="coiled-coil region" evidence="13">
    <location>
        <begin position="1407"/>
        <end position="1434"/>
    </location>
</feature>